<dbReference type="SUPFAM" id="SSF90123">
    <property type="entry name" value="ABC transporter transmembrane region"/>
    <property type="match status" value="1"/>
</dbReference>
<dbReference type="GO" id="GO:0005524">
    <property type="term" value="F:ATP binding"/>
    <property type="evidence" value="ECO:0007669"/>
    <property type="project" value="UniProtKB-KW"/>
</dbReference>
<dbReference type="InterPro" id="IPR039421">
    <property type="entry name" value="Type_1_exporter"/>
</dbReference>
<evidence type="ECO:0000256" key="4">
    <source>
        <dbReference type="ARBA" id="ARBA00022741"/>
    </source>
</evidence>
<dbReference type="PROSITE" id="PS00211">
    <property type="entry name" value="ABC_TRANSPORTER_1"/>
    <property type="match status" value="1"/>
</dbReference>
<dbReference type="InterPro" id="IPR017871">
    <property type="entry name" value="ABC_transporter-like_CS"/>
</dbReference>
<feature type="transmembrane region" description="Helical" evidence="8">
    <location>
        <begin position="142"/>
        <end position="166"/>
    </location>
</feature>
<feature type="transmembrane region" description="Helical" evidence="8">
    <location>
        <begin position="290"/>
        <end position="311"/>
    </location>
</feature>
<feature type="domain" description="ABC transporter" evidence="9">
    <location>
        <begin position="350"/>
        <end position="584"/>
    </location>
</feature>
<comment type="subcellular location">
    <subcellularLocation>
        <location evidence="1">Cell membrane</location>
        <topology evidence="1">Multi-pass membrane protein</topology>
    </subcellularLocation>
</comment>
<dbReference type="PANTHER" id="PTHR24221">
    <property type="entry name" value="ATP-BINDING CASSETTE SUB-FAMILY B"/>
    <property type="match status" value="1"/>
</dbReference>
<evidence type="ECO:0000256" key="5">
    <source>
        <dbReference type="ARBA" id="ARBA00022840"/>
    </source>
</evidence>
<keyword evidence="4" id="KW-0547">Nucleotide-binding</keyword>
<dbReference type="Pfam" id="PF00005">
    <property type="entry name" value="ABC_tran"/>
    <property type="match status" value="1"/>
</dbReference>
<feature type="transmembrane region" description="Helical" evidence="8">
    <location>
        <begin position="252"/>
        <end position="278"/>
    </location>
</feature>
<dbReference type="InterPro" id="IPR003439">
    <property type="entry name" value="ABC_transporter-like_ATP-bd"/>
</dbReference>
<keyword evidence="2" id="KW-0813">Transport</keyword>
<dbReference type="InterPro" id="IPR003593">
    <property type="entry name" value="AAA+_ATPase"/>
</dbReference>
<evidence type="ECO:0000256" key="2">
    <source>
        <dbReference type="ARBA" id="ARBA00022448"/>
    </source>
</evidence>
<dbReference type="PANTHER" id="PTHR24221:SF654">
    <property type="entry name" value="ATP-BINDING CASSETTE SUB-FAMILY B MEMBER 6"/>
    <property type="match status" value="1"/>
</dbReference>
<dbReference type="Gene3D" id="3.40.50.300">
    <property type="entry name" value="P-loop containing nucleotide triphosphate hydrolases"/>
    <property type="match status" value="1"/>
</dbReference>
<gene>
    <name evidence="11" type="ORF">Kalk_02610</name>
</gene>
<protein>
    <submittedName>
        <fullName evidence="11">Metal ABC transporter permease</fullName>
    </submittedName>
</protein>
<evidence type="ECO:0000256" key="8">
    <source>
        <dbReference type="SAM" id="Phobius"/>
    </source>
</evidence>
<dbReference type="GO" id="GO:0005886">
    <property type="term" value="C:plasma membrane"/>
    <property type="evidence" value="ECO:0007669"/>
    <property type="project" value="UniProtKB-SubCell"/>
</dbReference>
<evidence type="ECO:0000256" key="1">
    <source>
        <dbReference type="ARBA" id="ARBA00004651"/>
    </source>
</evidence>
<dbReference type="GO" id="GO:0016887">
    <property type="term" value="F:ATP hydrolysis activity"/>
    <property type="evidence" value="ECO:0007669"/>
    <property type="project" value="InterPro"/>
</dbReference>
<evidence type="ECO:0000256" key="7">
    <source>
        <dbReference type="ARBA" id="ARBA00023136"/>
    </source>
</evidence>
<dbReference type="AlphaFoldDB" id="A0A2K9LR48"/>
<dbReference type="EMBL" id="CP022684">
    <property type="protein sequence ID" value="AUM14816.1"/>
    <property type="molecule type" value="Genomic_DNA"/>
</dbReference>
<accession>A0A2K9LR48</accession>
<dbReference type="PROSITE" id="PS50893">
    <property type="entry name" value="ABC_TRANSPORTER_2"/>
    <property type="match status" value="1"/>
</dbReference>
<keyword evidence="3 8" id="KW-0812">Transmembrane</keyword>
<feature type="transmembrane region" description="Helical" evidence="8">
    <location>
        <begin position="172"/>
        <end position="194"/>
    </location>
</feature>
<dbReference type="InterPro" id="IPR036640">
    <property type="entry name" value="ABC1_TM_sf"/>
</dbReference>
<feature type="transmembrane region" description="Helical" evidence="8">
    <location>
        <begin position="21"/>
        <end position="41"/>
    </location>
</feature>
<dbReference type="GO" id="GO:0140359">
    <property type="term" value="F:ABC-type transporter activity"/>
    <property type="evidence" value="ECO:0007669"/>
    <property type="project" value="InterPro"/>
</dbReference>
<sequence>MYGAVQRSNVDWRVLAKLVPYLWLFRIRVGFALVLLIIAKLANVGVPVSLKYIVDSLDKSLAVQAVAVPVAMVFAYGILRFSSVLFGELRDAVFGRVAERTLSRLGLTVFEHLHRLDLEYHLSRKTGGLSRDIERGTSGVSFLLRSLVFSVVPILVEVALVIAIFALQFDLIFVWITLFAVVVYIGFSVVVTNWRTEFVRAANMKDNQANTRAIDSLLNYETVKYFNNEHYESKLYAANLLEREQAKVTNHLSLAALNSGQALIIASSIAVMMLIAAYQVQDGLMTLGDLAMINALMIQVFIPLNALGFVYREMKRALADVEGMFDILDVTPAIQDSDHAEALPVGADGIRFDNVSFSYHPDRPILKNVSFTVPAGKKVAIVGPSGAGKSTIARLLFRFYEANEGDIYIGDHAVRDLTQDSLRAAIGVVPQDTVLFNDTLQENIRYGRPDASEQEILDASQHAMLSAFIEKLPKGYNTLVGERGLKVSGGEKQRIAIARTLLKRPRIFLFDESTSSLDSRTEQAINQSLQKIARDHTTLMIAHRLSTVVDCDEIIVLEEGEIVERGSHDDLLKQSGRYQDMWRVQMHSETE</sequence>
<name>A0A2K9LR48_9GAMM</name>
<keyword evidence="6 8" id="KW-1133">Transmembrane helix</keyword>
<evidence type="ECO:0000259" key="10">
    <source>
        <dbReference type="PROSITE" id="PS50929"/>
    </source>
</evidence>
<organism evidence="11 12">
    <name type="scientific">Ketobacter alkanivorans</name>
    <dbReference type="NCBI Taxonomy" id="1917421"/>
    <lineage>
        <taxon>Bacteria</taxon>
        <taxon>Pseudomonadati</taxon>
        <taxon>Pseudomonadota</taxon>
        <taxon>Gammaproteobacteria</taxon>
        <taxon>Pseudomonadales</taxon>
        <taxon>Ketobacteraceae</taxon>
        <taxon>Ketobacter</taxon>
    </lineage>
</organism>
<reference evidence="12" key="1">
    <citation type="submission" date="2017-08" db="EMBL/GenBank/DDBJ databases">
        <title>Direct submision.</title>
        <authorList>
            <person name="Kim S.-J."/>
            <person name="Rhee S.-K."/>
        </authorList>
    </citation>
    <scope>NUCLEOTIDE SEQUENCE [LARGE SCALE GENOMIC DNA]</scope>
    <source>
        <strain evidence="12">GI5</strain>
    </source>
</reference>
<keyword evidence="5" id="KW-0067">ATP-binding</keyword>
<dbReference type="InterPro" id="IPR011527">
    <property type="entry name" value="ABC1_TM_dom"/>
</dbReference>
<dbReference type="CDD" id="cd18582">
    <property type="entry name" value="ABC_6TM_ATM1_ABCB7"/>
    <property type="match status" value="1"/>
</dbReference>
<dbReference type="FunFam" id="3.40.50.300:FF:000186">
    <property type="entry name" value="ATP-binding cassette sub-family B member 7, mitochondrial"/>
    <property type="match status" value="1"/>
</dbReference>
<dbReference type="SMART" id="SM00382">
    <property type="entry name" value="AAA"/>
    <property type="match status" value="1"/>
</dbReference>
<evidence type="ECO:0000313" key="12">
    <source>
        <dbReference type="Proteomes" id="UP000235116"/>
    </source>
</evidence>
<evidence type="ECO:0000259" key="9">
    <source>
        <dbReference type="PROSITE" id="PS50893"/>
    </source>
</evidence>
<keyword evidence="7 8" id="KW-0472">Membrane</keyword>
<dbReference type="Pfam" id="PF00664">
    <property type="entry name" value="ABC_membrane"/>
    <property type="match status" value="1"/>
</dbReference>
<dbReference type="Proteomes" id="UP000235116">
    <property type="component" value="Chromosome"/>
</dbReference>
<dbReference type="InterPro" id="IPR027417">
    <property type="entry name" value="P-loop_NTPase"/>
</dbReference>
<dbReference type="OrthoDB" id="9806127at2"/>
<proteinExistence type="predicted"/>
<keyword evidence="12" id="KW-1185">Reference proteome</keyword>
<dbReference type="PROSITE" id="PS50929">
    <property type="entry name" value="ABC_TM1F"/>
    <property type="match status" value="1"/>
</dbReference>
<evidence type="ECO:0000256" key="3">
    <source>
        <dbReference type="ARBA" id="ARBA00022692"/>
    </source>
</evidence>
<feature type="transmembrane region" description="Helical" evidence="8">
    <location>
        <begin position="61"/>
        <end position="79"/>
    </location>
</feature>
<dbReference type="Gene3D" id="1.20.1560.10">
    <property type="entry name" value="ABC transporter type 1, transmembrane domain"/>
    <property type="match status" value="1"/>
</dbReference>
<feature type="domain" description="ABC transmembrane type-1" evidence="10">
    <location>
        <begin position="31"/>
        <end position="316"/>
    </location>
</feature>
<dbReference type="KEGG" id="kak:Kalk_02610"/>
<evidence type="ECO:0000313" key="11">
    <source>
        <dbReference type="EMBL" id="AUM14816.1"/>
    </source>
</evidence>
<evidence type="ECO:0000256" key="6">
    <source>
        <dbReference type="ARBA" id="ARBA00022989"/>
    </source>
</evidence>
<dbReference type="SUPFAM" id="SSF52540">
    <property type="entry name" value="P-loop containing nucleoside triphosphate hydrolases"/>
    <property type="match status" value="1"/>
</dbReference>